<evidence type="ECO:0000256" key="3">
    <source>
        <dbReference type="SAM" id="Phobius"/>
    </source>
</evidence>
<proteinExistence type="predicted"/>
<keyword evidence="3" id="KW-1133">Transmembrane helix</keyword>
<dbReference type="PROSITE" id="PS00409">
    <property type="entry name" value="PROKAR_NTER_METHYL"/>
    <property type="match status" value="1"/>
</dbReference>
<protein>
    <submittedName>
        <fullName evidence="4">Prepilin-type N-terminal cleavage/methylation domain-containing protein</fullName>
    </submittedName>
</protein>
<name>A0A942TLJ6_9BACI</name>
<dbReference type="RefSeq" id="WP_213110461.1">
    <property type="nucleotide sequence ID" value="NZ_JAGYPJ010000001.1"/>
</dbReference>
<keyword evidence="2" id="KW-0178">Competence</keyword>
<comment type="subcellular location">
    <subcellularLocation>
        <location evidence="1">Cell surface</location>
    </subcellularLocation>
</comment>
<dbReference type="EMBL" id="JAGYPJ010000001">
    <property type="protein sequence ID" value="MBS4199825.1"/>
    <property type="molecule type" value="Genomic_DNA"/>
</dbReference>
<keyword evidence="3" id="KW-0472">Membrane</keyword>
<keyword evidence="3" id="KW-0812">Transmembrane</keyword>
<reference evidence="4 5" key="1">
    <citation type="submission" date="2021-05" db="EMBL/GenBank/DDBJ databases">
        <title>Novel Bacillus species.</title>
        <authorList>
            <person name="Liu G."/>
        </authorList>
    </citation>
    <scope>NUCLEOTIDE SEQUENCE [LARGE SCALE GENOMIC DNA]</scope>
    <source>
        <strain evidence="4 5">FJAT-49732</strain>
    </source>
</reference>
<dbReference type="AlphaFoldDB" id="A0A942TLJ6"/>
<dbReference type="Proteomes" id="UP000682713">
    <property type="component" value="Unassembled WGS sequence"/>
</dbReference>
<evidence type="ECO:0000313" key="4">
    <source>
        <dbReference type="EMBL" id="MBS4199825.1"/>
    </source>
</evidence>
<organism evidence="4 5">
    <name type="scientific">Lederbergia citrisecunda</name>
    <dbReference type="NCBI Taxonomy" id="2833583"/>
    <lineage>
        <taxon>Bacteria</taxon>
        <taxon>Bacillati</taxon>
        <taxon>Bacillota</taxon>
        <taxon>Bacilli</taxon>
        <taxon>Bacillales</taxon>
        <taxon>Bacillaceae</taxon>
        <taxon>Lederbergia</taxon>
    </lineage>
</organism>
<comment type="caution">
    <text evidence="4">The sequence shown here is derived from an EMBL/GenBank/DDBJ whole genome shotgun (WGS) entry which is preliminary data.</text>
</comment>
<dbReference type="GO" id="GO:0030420">
    <property type="term" value="P:establishment of competence for transformation"/>
    <property type="evidence" value="ECO:0007669"/>
    <property type="project" value="UniProtKB-KW"/>
</dbReference>
<accession>A0A942TLJ6</accession>
<evidence type="ECO:0000256" key="1">
    <source>
        <dbReference type="ARBA" id="ARBA00004241"/>
    </source>
</evidence>
<evidence type="ECO:0000313" key="5">
    <source>
        <dbReference type="Proteomes" id="UP000682713"/>
    </source>
</evidence>
<feature type="transmembrane region" description="Helical" evidence="3">
    <location>
        <begin position="20"/>
        <end position="41"/>
    </location>
</feature>
<evidence type="ECO:0000256" key="2">
    <source>
        <dbReference type="ARBA" id="ARBA00023287"/>
    </source>
</evidence>
<gene>
    <name evidence="4" type="ORF">KHA93_09160</name>
</gene>
<sequence length="138" mass="16023">MKKYDYIINNNRGITLIEVLLAGVISVIIFSLLFGIFHFAVNSMKITQAQSELQQEANLILLTLTSVHEKNEQYTIETSERSLIIKTDRQEYVFKKNYRYSLTYTPIAGNKKNIAVKLTIKERKYGKKIEMNTIISRL</sequence>
<dbReference type="GO" id="GO:0009986">
    <property type="term" value="C:cell surface"/>
    <property type="evidence" value="ECO:0007669"/>
    <property type="project" value="UniProtKB-SubCell"/>
</dbReference>
<keyword evidence="5" id="KW-1185">Reference proteome</keyword>
<dbReference type="InterPro" id="IPR012902">
    <property type="entry name" value="N_methyl_site"/>
</dbReference>